<feature type="compositionally biased region" description="Acidic residues" evidence="2">
    <location>
        <begin position="1694"/>
        <end position="1711"/>
    </location>
</feature>
<dbReference type="PANTHER" id="PTHR13402">
    <property type="entry name" value="RGPR-RELATED"/>
    <property type="match status" value="1"/>
</dbReference>
<evidence type="ECO:0000256" key="1">
    <source>
        <dbReference type="SAM" id="Coils"/>
    </source>
</evidence>
<dbReference type="GO" id="GO:0012507">
    <property type="term" value="C:ER to Golgi transport vesicle membrane"/>
    <property type="evidence" value="ECO:0007669"/>
    <property type="project" value="TreeGrafter"/>
</dbReference>
<dbReference type="RefSeq" id="XP_002956039.1">
    <property type="nucleotide sequence ID" value="XM_002955993.1"/>
</dbReference>
<evidence type="ECO:0000256" key="2">
    <source>
        <dbReference type="SAM" id="MobiDB-lite"/>
    </source>
</evidence>
<dbReference type="STRING" id="3068.D8UBG3"/>
<feature type="compositionally biased region" description="Acidic residues" evidence="2">
    <location>
        <begin position="239"/>
        <end position="253"/>
    </location>
</feature>
<feature type="compositionally biased region" description="Low complexity" evidence="2">
    <location>
        <begin position="1031"/>
        <end position="1052"/>
    </location>
</feature>
<dbReference type="InParanoid" id="D8UBG3"/>
<evidence type="ECO:0000313" key="3">
    <source>
        <dbReference type="EMBL" id="EFJ42999.1"/>
    </source>
</evidence>
<feature type="region of interest" description="Disordered" evidence="2">
    <location>
        <begin position="1345"/>
        <end position="1446"/>
    </location>
</feature>
<feature type="compositionally biased region" description="Pro residues" evidence="2">
    <location>
        <begin position="1386"/>
        <end position="1395"/>
    </location>
</feature>
<proteinExistence type="predicted"/>
<feature type="compositionally biased region" description="Low complexity" evidence="2">
    <location>
        <begin position="1365"/>
        <end position="1385"/>
    </location>
</feature>
<name>D8UBG3_VOLCA</name>
<dbReference type="GO" id="GO:0070973">
    <property type="term" value="P:protein localization to endoplasmic reticulum exit site"/>
    <property type="evidence" value="ECO:0007669"/>
    <property type="project" value="TreeGrafter"/>
</dbReference>
<protein>
    <submittedName>
        <fullName evidence="3">Uncharacterized protein</fullName>
    </submittedName>
</protein>
<dbReference type="eggNOG" id="ENOG502R2XF">
    <property type="taxonomic scope" value="Eukaryota"/>
</dbReference>
<feature type="compositionally biased region" description="Low complexity" evidence="2">
    <location>
        <begin position="1"/>
        <end position="14"/>
    </location>
</feature>
<dbReference type="GO" id="GO:0070971">
    <property type="term" value="C:endoplasmic reticulum exit site"/>
    <property type="evidence" value="ECO:0007669"/>
    <property type="project" value="TreeGrafter"/>
</dbReference>
<feature type="region of interest" description="Disordered" evidence="2">
    <location>
        <begin position="1"/>
        <end position="80"/>
    </location>
</feature>
<feature type="region of interest" description="Disordered" evidence="2">
    <location>
        <begin position="120"/>
        <end position="327"/>
    </location>
</feature>
<feature type="region of interest" description="Disordered" evidence="2">
    <location>
        <begin position="1024"/>
        <end position="1053"/>
    </location>
</feature>
<gene>
    <name evidence="3" type="ORF">VOLCADRAFT_107038</name>
</gene>
<feature type="compositionally biased region" description="Polar residues" evidence="2">
    <location>
        <begin position="225"/>
        <end position="238"/>
    </location>
</feature>
<feature type="region of interest" description="Disordered" evidence="2">
    <location>
        <begin position="454"/>
        <end position="510"/>
    </location>
</feature>
<dbReference type="EMBL" id="GL378377">
    <property type="protein sequence ID" value="EFJ42999.1"/>
    <property type="molecule type" value="Genomic_DNA"/>
</dbReference>
<organism evidence="4">
    <name type="scientific">Volvox carteri f. nagariensis</name>
    <dbReference type="NCBI Taxonomy" id="3068"/>
    <lineage>
        <taxon>Eukaryota</taxon>
        <taxon>Viridiplantae</taxon>
        <taxon>Chlorophyta</taxon>
        <taxon>core chlorophytes</taxon>
        <taxon>Chlorophyceae</taxon>
        <taxon>CS clade</taxon>
        <taxon>Chlamydomonadales</taxon>
        <taxon>Volvocaceae</taxon>
        <taxon>Volvox</taxon>
    </lineage>
</organism>
<dbReference type="GeneID" id="9615064"/>
<sequence length="1711" mass="173265">MATSQSQQQPAQSPFKLFSRVSWTNRGKKPKQGSLGEENNMYYHPELKRWVERGKEEEAEREAAGPPPPPVMSGASIASAPLSKRSLSQRYALQPNLSISSSMASLAGSLSQTDLAGLIAAGGQGDSFSGPPSAIGSTAPSPPQSSNSLLPQGVFSSGPSSATGIGVGGSNANSFFVPPPPQRATSQPSGIPATSFFVPKPLDHTPRENGQEESAAVPLALDGASTVSDHQQHYSQQAPDDDNTAAAGDDESPEPAGTLGQSPPHDLQRVPHANRNGSHMAVLDGEAADCDSAASPDPPFFGNGVGVDDGDAPHDGDSGAVGNSDATEGLRDATAAVAERRNLECCVSFSDALKQQDQPMESPAVSNAASSTAAETQSLSFKLLQSAPQPTAREHRRVGGVGANASDGGAAISLHEGMGIAPVRPHGHSPEAGDDGAGRYGGELAAVDEGEGNLVERDGPVSTAGGEGGEAAGEEYVGQGTGGGVSVVGAGAASSAPTDSAGGSPGGEVIASADATGPAVGGAGGSTTLHSQYYYQQYAYLYQYAVGQGYSETDAVAYAQYYAAVYAQQYEAQTPEGQVGGDVAAAAGAGADAAASAHAEEQQRSQPVMTGSSIDAVGADGAAAATGTASALEAVGGAADPSWQVAAAAAEDEASAVVLGLTSPESNIFEVENVDRGEDPVYMTVPPAMHSAFPVAPVVAGPAVPEPVVEVEEGALLITAAPLPAELTAAATAAAQHHQSAVTTAVAAAAAVAYEQHKLQRTGGLTGVGDGTGAAAGAAPAATGAASVQAASAAASPLATQLLLGLGAAGAKRLTQLSSAATAAVASLGATVASTTPVAAALSAAAVAAGGFVGLDGLNGLSEDDFERIMHPGDPAKLDGPLPWELPEHLRTSRKFLALCANWQMANPGQAYSPHLLLQQLGQEQNKQQQRMSQQIAELEAPGVAAADVAMAEVNGGDVALAADVASVSAASEQQSAAADLSSYERACRLAQFGQPVVGLLPKKEATQAADSAMAVAAERFLDPQLPPQPHEQLPPLEQQQVQEPQSSETQPAASNGEVFIAASMPLSKRAPDASEAQEVEEQSPAAVAAPPAVCLDLGLLPVVDSPATDRCTPASERSDDPFAGTEHVPLSHQLQQLQQQQGSPQDSPTRVRHGGVTLEQVLELEGSCDASEAEVVASAAVEVAIEGSAGACSLLRLGTVEAVSFFDHLGEQLATPAGAKPEVTGDVAADGTADLERDMDAFATMGDEAAETATATQVALGEVDGALVANAAAAAIDSVVHALEQLRSSAAAGNGGPAVDPVVGTALLMQIQSSLAQATEALAGMGVDVSSLASLAAGARVQTPVTPGEWASSASHKRPRVDGSPSTPTRAAAAETATESVATPVLPPGPPVPRQAPEEAAAEGTGERFQQLGKRLSNASAGGPGPLAAQSNGAEAPLTPMSQQQQPSVVVSLTVTPAPEVDVAAVEARVRSEERAAWEARLDAVVDSERESAALVIAAVERERDGLQQRSGELEAALAGVTMEREALVGRLEAAEAECLRLRACSEEAETHREALAARLSEVTSERDALTAVLAAERSEKAVLLAALTTARSESEDLRRSYAARFSALSSELEATRGSLVALQGEHDELLLCLGQESTKVAVLTDALRDRGGDPDPLIEKIEAEYEAMELGGAGTGDEGEENGSEGYRAAGAEEDQEAAEGWEGEDLQL</sequence>
<feature type="compositionally biased region" description="Basic and acidic residues" evidence="2">
    <location>
        <begin position="45"/>
        <end position="63"/>
    </location>
</feature>
<keyword evidence="4" id="KW-1185">Reference proteome</keyword>
<dbReference type="OrthoDB" id="553244at2759"/>
<evidence type="ECO:0000313" key="4">
    <source>
        <dbReference type="Proteomes" id="UP000001058"/>
    </source>
</evidence>
<feature type="compositionally biased region" description="Low complexity" evidence="2">
    <location>
        <begin position="487"/>
        <end position="496"/>
    </location>
</feature>
<feature type="compositionally biased region" description="Basic and acidic residues" evidence="2">
    <location>
        <begin position="201"/>
        <end position="210"/>
    </location>
</feature>
<feature type="compositionally biased region" description="Polar residues" evidence="2">
    <location>
        <begin position="154"/>
        <end position="163"/>
    </location>
</feature>
<feature type="region of interest" description="Disordered" evidence="2">
    <location>
        <begin position="1671"/>
        <end position="1711"/>
    </location>
</feature>
<dbReference type="Proteomes" id="UP000001058">
    <property type="component" value="Unassembled WGS sequence"/>
</dbReference>
<dbReference type="KEGG" id="vcn:VOLCADRAFT_107038"/>
<reference evidence="3 4" key="1">
    <citation type="journal article" date="2010" name="Science">
        <title>Genomic analysis of organismal complexity in the multicellular green alga Volvox carteri.</title>
        <authorList>
            <person name="Prochnik S.E."/>
            <person name="Umen J."/>
            <person name="Nedelcu A.M."/>
            <person name="Hallmann A."/>
            <person name="Miller S.M."/>
            <person name="Nishii I."/>
            <person name="Ferris P."/>
            <person name="Kuo A."/>
            <person name="Mitros T."/>
            <person name="Fritz-Laylin L.K."/>
            <person name="Hellsten U."/>
            <person name="Chapman J."/>
            <person name="Simakov O."/>
            <person name="Rensing S.A."/>
            <person name="Terry A."/>
            <person name="Pangilinan J."/>
            <person name="Kapitonov V."/>
            <person name="Jurka J."/>
            <person name="Salamov A."/>
            <person name="Shapiro H."/>
            <person name="Schmutz J."/>
            <person name="Grimwood J."/>
            <person name="Lindquist E."/>
            <person name="Lucas S."/>
            <person name="Grigoriev I.V."/>
            <person name="Schmitt R."/>
            <person name="Kirk D."/>
            <person name="Rokhsar D.S."/>
        </authorList>
    </citation>
    <scope>NUCLEOTIDE SEQUENCE [LARGE SCALE GENOMIC DNA]</scope>
    <source>
        <strain evidence="4">f. Nagariensis / Eve</strain>
    </source>
</reference>
<keyword evidence="1" id="KW-0175">Coiled coil</keyword>
<accession>D8UBG3</accession>
<feature type="coiled-coil region" evidence="1">
    <location>
        <begin position="1498"/>
        <end position="1539"/>
    </location>
</feature>
<dbReference type="PANTHER" id="PTHR13402:SF6">
    <property type="entry name" value="SECRETORY 16, ISOFORM I"/>
    <property type="match status" value="1"/>
</dbReference>
<dbReference type="GO" id="GO:0007030">
    <property type="term" value="P:Golgi organization"/>
    <property type="evidence" value="ECO:0007669"/>
    <property type="project" value="TreeGrafter"/>
</dbReference>